<evidence type="ECO:0000313" key="3">
    <source>
        <dbReference type="Proteomes" id="UP000531216"/>
    </source>
</evidence>
<name>A0A7W6BYW4_9HYPH</name>
<comment type="caution">
    <text evidence="2">The sequence shown here is derived from an EMBL/GenBank/DDBJ whole genome shotgun (WGS) entry which is preliminary data.</text>
</comment>
<gene>
    <name evidence="2" type="ORF">GGR05_003876</name>
</gene>
<feature type="region of interest" description="Disordered" evidence="1">
    <location>
        <begin position="1"/>
        <end position="23"/>
    </location>
</feature>
<dbReference type="RefSeq" id="WP_090964679.1">
    <property type="nucleotide sequence ID" value="NZ_FOOA01000014.1"/>
</dbReference>
<dbReference type="AlphaFoldDB" id="A0A7W6BYW4"/>
<evidence type="ECO:0000313" key="2">
    <source>
        <dbReference type="EMBL" id="MBB3937708.1"/>
    </source>
</evidence>
<dbReference type="EMBL" id="JACIDO010000011">
    <property type="protein sequence ID" value="MBB3937708.1"/>
    <property type="molecule type" value="Genomic_DNA"/>
</dbReference>
<evidence type="ECO:0000256" key="1">
    <source>
        <dbReference type="SAM" id="MobiDB-lite"/>
    </source>
</evidence>
<organism evidence="2 3">
    <name type="scientific">Aureimonas phyllosphaerae</name>
    <dbReference type="NCBI Taxonomy" id="1166078"/>
    <lineage>
        <taxon>Bacteria</taxon>
        <taxon>Pseudomonadati</taxon>
        <taxon>Pseudomonadota</taxon>
        <taxon>Alphaproteobacteria</taxon>
        <taxon>Hyphomicrobiales</taxon>
        <taxon>Aurantimonadaceae</taxon>
        <taxon>Aureimonas</taxon>
    </lineage>
</organism>
<proteinExistence type="predicted"/>
<keyword evidence="3" id="KW-1185">Reference proteome</keyword>
<dbReference type="Proteomes" id="UP000531216">
    <property type="component" value="Unassembled WGS sequence"/>
</dbReference>
<accession>A0A7W6BYW4</accession>
<reference evidence="2 3" key="1">
    <citation type="submission" date="2020-08" db="EMBL/GenBank/DDBJ databases">
        <title>Genomic Encyclopedia of Type Strains, Phase IV (KMG-IV): sequencing the most valuable type-strain genomes for metagenomic binning, comparative biology and taxonomic classification.</title>
        <authorList>
            <person name="Goeker M."/>
        </authorList>
    </citation>
    <scope>NUCLEOTIDE SEQUENCE [LARGE SCALE GENOMIC DNA]</scope>
    <source>
        <strain evidence="2 3">DSM 25024</strain>
    </source>
</reference>
<protein>
    <submittedName>
        <fullName evidence="2">Uncharacterized protein</fullName>
    </submittedName>
</protein>
<sequence length="156" mass="16911">MASARRTIDRSTAQPFQPDEDFSQALPEEFDDLAFDQDIRRSFEEAETSSDFLAQARLTNGNAGHVGVARPVASSVRCMAVEGGYRVEASFPGGQIISDVVPDDASAEIVEQVFGAIADAGTAELARRRIRNIHLDPRFGSARDRAALAAKHVHRA</sequence>